<gene>
    <name evidence="6" type="ORF">DNTS_009555</name>
</gene>
<sequence length="786" mass="91091">MSSNYEDSDSEVHGINKHRPPSSYGSMHSDDDEEEEEFPHTPTRLRLHRSYSPGSSVTVQTRQYQLDESQSGVFLEQQTIVHLEQPPATAPIRESFSLNKTELPSYRGDDDLQEHCEAASALELQDEDVALPEEDLDEIVLPYQKPKDPAPLPPEGSGLQFQHPHPSLSLGHVLSAMVNVLSQLVFLDAFKNSLSFENGYSKEFPQIYDLQDPLDLVDKMIELRGKGKALSVTFQSLEFIGRGDLAKILRKTCRRAFLQYDLKAHHWRRYYSLYEGRCRPGQQRYISEVYVETLTVIRGNREPVNLANEVQQIPYTIEEIVIRPADIFRPLPDDPKPVRTIMMTGVPACGLTVTVNKFIIDWTEEKANQDFQFVFPLPVREMNLREEKEMCFLKAITYFLPDSDDIQFIEKDDCLSLFIIDALELSRFPLDFDNNPTVTSTKEAALLDVLLTSLIKGSLLPHARIWITSHVSASYRIPLLFIDRFVELRGFTDEKKEEYFTKRTPQPELGRQVFHQMKRSKDLEIICHLPLFSWIVAFLFERAFERDPEYGSQPPGITTFYSQYLIVQMNRSFEKYRGCSIEDMRWTEDDVKFTEKLGKMAFGMLQEGRDWFKVEHLAAVNLQYEDLRTRDGLTSEVKRSSDDKQTWVFRFVHVTIQEYIAAMYAYVSFRKYGKNVMESSKIRFPGLISKDHSVVELYRSAIDRALASSDGHWDMFVRFLVGLLTPGTEAHLRGFQLDHNYPKVKGTEEVIKYIQKKMNENILPERHHNLQLCLVELEQGKEEVRR</sequence>
<dbReference type="AlphaFoldDB" id="A0A553N125"/>
<accession>A0A553N125</accession>
<dbReference type="Gene3D" id="3.40.50.300">
    <property type="entry name" value="P-loop containing nucleotide triphosphate hydrolases"/>
    <property type="match status" value="1"/>
</dbReference>
<evidence type="ECO:0000259" key="5">
    <source>
        <dbReference type="Pfam" id="PF17776"/>
    </source>
</evidence>
<comment type="caution">
    <text evidence="6">The sequence shown here is derived from an EMBL/GenBank/DDBJ whole genome shotgun (WGS) entry which is preliminary data.</text>
</comment>
<dbReference type="PANTHER" id="PTHR24106">
    <property type="entry name" value="NACHT, LRR AND CARD DOMAINS-CONTAINING"/>
    <property type="match status" value="1"/>
</dbReference>
<keyword evidence="1" id="KW-0433">Leucine-rich repeat</keyword>
<dbReference type="OrthoDB" id="120976at2759"/>
<dbReference type="STRING" id="623744.A0A553N125"/>
<evidence type="ECO:0000256" key="3">
    <source>
        <dbReference type="SAM" id="MobiDB-lite"/>
    </source>
</evidence>
<proteinExistence type="predicted"/>
<dbReference type="InterPro" id="IPR007111">
    <property type="entry name" value="NACHT_NTPase"/>
</dbReference>
<reference evidence="6 7" key="1">
    <citation type="journal article" date="2019" name="Sci. Data">
        <title>Hybrid genome assembly and annotation of Danionella translucida.</title>
        <authorList>
            <person name="Kadobianskyi M."/>
            <person name="Schulze L."/>
            <person name="Schuelke M."/>
            <person name="Judkewitz B."/>
        </authorList>
    </citation>
    <scope>NUCLEOTIDE SEQUENCE [LARGE SCALE GENOMIC DNA]</scope>
    <source>
        <strain evidence="6 7">Bolton</strain>
    </source>
</reference>
<evidence type="ECO:0000313" key="6">
    <source>
        <dbReference type="EMBL" id="TRY59111.1"/>
    </source>
</evidence>
<evidence type="ECO:0008006" key="8">
    <source>
        <dbReference type="Google" id="ProtNLM"/>
    </source>
</evidence>
<evidence type="ECO:0000256" key="1">
    <source>
        <dbReference type="ARBA" id="ARBA00022614"/>
    </source>
</evidence>
<feature type="domain" description="NACHT LRR and PYD" evidence="5">
    <location>
        <begin position="653"/>
        <end position="779"/>
    </location>
</feature>
<feature type="region of interest" description="Disordered" evidence="3">
    <location>
        <begin position="1"/>
        <end position="57"/>
    </location>
</feature>
<evidence type="ECO:0000256" key="2">
    <source>
        <dbReference type="ARBA" id="ARBA00022737"/>
    </source>
</evidence>
<name>A0A553N125_9TELE</name>
<evidence type="ECO:0000313" key="7">
    <source>
        <dbReference type="Proteomes" id="UP000316079"/>
    </source>
</evidence>
<keyword evidence="7" id="KW-1185">Reference proteome</keyword>
<dbReference type="EMBL" id="SRMA01027144">
    <property type="protein sequence ID" value="TRY59111.1"/>
    <property type="molecule type" value="Genomic_DNA"/>
</dbReference>
<dbReference type="Pfam" id="PF17776">
    <property type="entry name" value="NLRC4_HD2"/>
    <property type="match status" value="1"/>
</dbReference>
<dbReference type="Proteomes" id="UP000316079">
    <property type="component" value="Unassembled WGS sequence"/>
</dbReference>
<dbReference type="InterPro" id="IPR041267">
    <property type="entry name" value="NLRP_HD2"/>
</dbReference>
<feature type="domain" description="NACHT" evidence="4">
    <location>
        <begin position="339"/>
        <end position="503"/>
    </location>
</feature>
<keyword evidence="2" id="KW-0677">Repeat</keyword>
<dbReference type="Pfam" id="PF05729">
    <property type="entry name" value="NACHT"/>
    <property type="match status" value="1"/>
</dbReference>
<protein>
    <recommendedName>
        <fullName evidence="8">NACHT domain-containing protein</fullName>
    </recommendedName>
</protein>
<evidence type="ECO:0000259" key="4">
    <source>
        <dbReference type="Pfam" id="PF05729"/>
    </source>
</evidence>
<dbReference type="InterPro" id="IPR051261">
    <property type="entry name" value="NLR"/>
</dbReference>
<dbReference type="InterPro" id="IPR027417">
    <property type="entry name" value="P-loop_NTPase"/>
</dbReference>
<organism evidence="6 7">
    <name type="scientific">Danionella cerebrum</name>
    <dbReference type="NCBI Taxonomy" id="2873325"/>
    <lineage>
        <taxon>Eukaryota</taxon>
        <taxon>Metazoa</taxon>
        <taxon>Chordata</taxon>
        <taxon>Craniata</taxon>
        <taxon>Vertebrata</taxon>
        <taxon>Euteleostomi</taxon>
        <taxon>Actinopterygii</taxon>
        <taxon>Neopterygii</taxon>
        <taxon>Teleostei</taxon>
        <taxon>Ostariophysi</taxon>
        <taxon>Cypriniformes</taxon>
        <taxon>Danionidae</taxon>
        <taxon>Danioninae</taxon>
        <taxon>Danionella</taxon>
    </lineage>
</organism>